<accession>A0ABP4Y6A3</accession>
<dbReference type="Pfam" id="PF10041">
    <property type="entry name" value="DUF2277"/>
    <property type="match status" value="1"/>
</dbReference>
<evidence type="ECO:0000313" key="2">
    <source>
        <dbReference type="Proteomes" id="UP001499938"/>
    </source>
</evidence>
<gene>
    <name evidence="1" type="ORF">GCM10009811_31050</name>
</gene>
<organism evidence="1 2">
    <name type="scientific">Nostocoides veronense</name>
    <dbReference type="NCBI Taxonomy" id="330836"/>
    <lineage>
        <taxon>Bacteria</taxon>
        <taxon>Bacillati</taxon>
        <taxon>Actinomycetota</taxon>
        <taxon>Actinomycetes</taxon>
        <taxon>Micrococcales</taxon>
        <taxon>Intrasporangiaceae</taxon>
        <taxon>Nostocoides</taxon>
    </lineage>
</organism>
<sequence length="97" mass="10577">MATIRCMCRNIRPLNNFEPPATSDEVYAAALQYVRKVAGTTKPSQANQEVFDKAVAEIAHITGHLLEDLVSSAPPKNRDVEAAKARARAAVRYGRPA</sequence>
<dbReference type="InterPro" id="IPR018735">
    <property type="entry name" value="DUF2277"/>
</dbReference>
<dbReference type="Proteomes" id="UP001499938">
    <property type="component" value="Unassembled WGS sequence"/>
</dbReference>
<evidence type="ECO:0000313" key="1">
    <source>
        <dbReference type="EMBL" id="GAA1805217.1"/>
    </source>
</evidence>
<protein>
    <submittedName>
        <fullName evidence="1">DUF2277 domain-containing protein</fullName>
    </submittedName>
</protein>
<name>A0ABP4Y6A3_9MICO</name>
<proteinExistence type="predicted"/>
<dbReference type="EMBL" id="BAAAPO010000047">
    <property type="protein sequence ID" value="GAA1805217.1"/>
    <property type="molecule type" value="Genomic_DNA"/>
</dbReference>
<comment type="caution">
    <text evidence="1">The sequence shown here is derived from an EMBL/GenBank/DDBJ whole genome shotgun (WGS) entry which is preliminary data.</text>
</comment>
<keyword evidence="2" id="KW-1185">Reference proteome</keyword>
<reference evidence="2" key="1">
    <citation type="journal article" date="2019" name="Int. J. Syst. Evol. Microbiol.">
        <title>The Global Catalogue of Microorganisms (GCM) 10K type strain sequencing project: providing services to taxonomists for standard genome sequencing and annotation.</title>
        <authorList>
            <consortium name="The Broad Institute Genomics Platform"/>
            <consortium name="The Broad Institute Genome Sequencing Center for Infectious Disease"/>
            <person name="Wu L."/>
            <person name="Ma J."/>
        </authorList>
    </citation>
    <scope>NUCLEOTIDE SEQUENCE [LARGE SCALE GENOMIC DNA]</scope>
    <source>
        <strain evidence="2">JCM 15592</strain>
    </source>
</reference>